<sequence>MRQLVLWLISAAVVGAAFAQESKLGERLLLLWDLYDVIERNCSAEIIAEAGDYDAPEDERCKMACALRKFHLLNDEGFSRRDMDRLVSFVFEDDPKLKSVSKDINLTCEKELAALKLTDECEIAWNVHQCLQKNWKQSGSKYWKPKWMK</sequence>
<dbReference type="EMBL" id="JARGDH010000001">
    <property type="protein sequence ID" value="KAL0280996.1"/>
    <property type="molecule type" value="Genomic_DNA"/>
</dbReference>
<dbReference type="CDD" id="cd23992">
    <property type="entry name" value="PBP_GOBP"/>
    <property type="match status" value="1"/>
</dbReference>
<proteinExistence type="predicted"/>
<dbReference type="GO" id="GO:0005549">
    <property type="term" value="F:odorant binding"/>
    <property type="evidence" value="ECO:0007669"/>
    <property type="project" value="InterPro"/>
</dbReference>
<evidence type="ECO:0000313" key="2">
    <source>
        <dbReference type="EMBL" id="KAL0280996.1"/>
    </source>
</evidence>
<keyword evidence="1" id="KW-0732">Signal</keyword>
<dbReference type="AlphaFoldDB" id="A0AAW2IG10"/>
<accession>A0AAW2IG10</accession>
<dbReference type="InterPro" id="IPR036728">
    <property type="entry name" value="PBP_GOBP_sf"/>
</dbReference>
<dbReference type="Pfam" id="PF01395">
    <property type="entry name" value="PBP_GOBP"/>
    <property type="match status" value="1"/>
</dbReference>
<name>A0AAW2IG10_9NEOP</name>
<reference evidence="2" key="1">
    <citation type="journal article" date="2024" name="Gigascience">
        <title>Chromosome-level genome of the poultry shaft louse Menopon gallinae provides insight into the host-switching and adaptive evolution of parasitic lice.</title>
        <authorList>
            <person name="Xu Y."/>
            <person name="Ma L."/>
            <person name="Liu S."/>
            <person name="Liang Y."/>
            <person name="Liu Q."/>
            <person name="He Z."/>
            <person name="Tian L."/>
            <person name="Duan Y."/>
            <person name="Cai W."/>
            <person name="Li H."/>
            <person name="Song F."/>
        </authorList>
    </citation>
    <scope>NUCLEOTIDE SEQUENCE</scope>
    <source>
        <strain evidence="2">Cailab_2023a</strain>
    </source>
</reference>
<protein>
    <submittedName>
        <fullName evidence="2">Uncharacterized protein</fullName>
    </submittedName>
</protein>
<dbReference type="InterPro" id="IPR006170">
    <property type="entry name" value="PBP/GOBP"/>
</dbReference>
<gene>
    <name evidence="2" type="ORF">PYX00_002131</name>
</gene>
<feature type="chain" id="PRO_5044025241" evidence="1">
    <location>
        <begin position="20"/>
        <end position="149"/>
    </location>
</feature>
<evidence type="ECO:0000256" key="1">
    <source>
        <dbReference type="SAM" id="SignalP"/>
    </source>
</evidence>
<dbReference type="Gene3D" id="1.10.238.20">
    <property type="entry name" value="Pheromone/general odorant binding protein domain"/>
    <property type="match status" value="1"/>
</dbReference>
<organism evidence="2">
    <name type="scientific">Menopon gallinae</name>
    <name type="common">poultry shaft louse</name>
    <dbReference type="NCBI Taxonomy" id="328185"/>
    <lineage>
        <taxon>Eukaryota</taxon>
        <taxon>Metazoa</taxon>
        <taxon>Ecdysozoa</taxon>
        <taxon>Arthropoda</taxon>
        <taxon>Hexapoda</taxon>
        <taxon>Insecta</taxon>
        <taxon>Pterygota</taxon>
        <taxon>Neoptera</taxon>
        <taxon>Paraneoptera</taxon>
        <taxon>Psocodea</taxon>
        <taxon>Troctomorpha</taxon>
        <taxon>Phthiraptera</taxon>
        <taxon>Amblycera</taxon>
        <taxon>Menoponidae</taxon>
        <taxon>Menopon</taxon>
    </lineage>
</organism>
<dbReference type="SUPFAM" id="SSF47565">
    <property type="entry name" value="Insect pheromone/odorant-binding proteins"/>
    <property type="match status" value="1"/>
</dbReference>
<comment type="caution">
    <text evidence="2">The sequence shown here is derived from an EMBL/GenBank/DDBJ whole genome shotgun (WGS) entry which is preliminary data.</text>
</comment>
<feature type="signal peptide" evidence="1">
    <location>
        <begin position="1"/>
        <end position="19"/>
    </location>
</feature>